<dbReference type="EMBL" id="JAADJF010000789">
    <property type="protein sequence ID" value="KAF4414633.1"/>
    <property type="molecule type" value="Genomic_DNA"/>
</dbReference>
<dbReference type="OrthoDB" id="10428011at2759"/>
<dbReference type="AlphaFoldDB" id="A0A8H4N814"/>
<dbReference type="Proteomes" id="UP000536711">
    <property type="component" value="Unassembled WGS sequence"/>
</dbReference>
<name>A0A8H4N814_9HYPO</name>
<evidence type="ECO:0000313" key="2">
    <source>
        <dbReference type="EMBL" id="KAF4414633.1"/>
    </source>
</evidence>
<evidence type="ECO:0000256" key="1">
    <source>
        <dbReference type="SAM" id="MobiDB-lite"/>
    </source>
</evidence>
<gene>
    <name evidence="2" type="ORF">FACUT_14110</name>
</gene>
<proteinExistence type="predicted"/>
<feature type="region of interest" description="Disordered" evidence="1">
    <location>
        <begin position="1"/>
        <end position="33"/>
    </location>
</feature>
<keyword evidence="3" id="KW-1185">Reference proteome</keyword>
<organism evidence="2 3">
    <name type="scientific">Fusarium acutatum</name>
    <dbReference type="NCBI Taxonomy" id="78861"/>
    <lineage>
        <taxon>Eukaryota</taxon>
        <taxon>Fungi</taxon>
        <taxon>Dikarya</taxon>
        <taxon>Ascomycota</taxon>
        <taxon>Pezizomycotina</taxon>
        <taxon>Sordariomycetes</taxon>
        <taxon>Hypocreomycetidae</taxon>
        <taxon>Hypocreales</taxon>
        <taxon>Nectriaceae</taxon>
        <taxon>Fusarium</taxon>
        <taxon>Fusarium fujikuroi species complex</taxon>
    </lineage>
</organism>
<comment type="caution">
    <text evidence="2">The sequence shown here is derived from an EMBL/GenBank/DDBJ whole genome shotgun (WGS) entry which is preliminary data.</text>
</comment>
<protein>
    <submittedName>
        <fullName evidence="2">Uncharacterized protein</fullName>
    </submittedName>
</protein>
<reference evidence="2 3" key="1">
    <citation type="submission" date="2020-01" db="EMBL/GenBank/DDBJ databases">
        <title>Identification and distribution of gene clusters putatively required for synthesis of sphingolipid metabolism inhibitors in phylogenetically diverse species of the filamentous fungus Fusarium.</title>
        <authorList>
            <person name="Kim H.-S."/>
            <person name="Busman M."/>
            <person name="Brown D.W."/>
            <person name="Divon H."/>
            <person name="Uhlig S."/>
            <person name="Proctor R.H."/>
        </authorList>
    </citation>
    <scope>NUCLEOTIDE SEQUENCE [LARGE SCALE GENOMIC DNA]</scope>
    <source>
        <strain evidence="2 3">NRRL 13308</strain>
    </source>
</reference>
<evidence type="ECO:0000313" key="3">
    <source>
        <dbReference type="Proteomes" id="UP000536711"/>
    </source>
</evidence>
<sequence>MKTVILEGTPSTSFNKNSKTEPLRPPVPETLPVGHQEVMGRDKTLSHGQRYDLDREEGLRVKKQREYAAIEDAGMSKPFKHAAIALKYNLDLREGIFGVSSTGSDGDDEALSEGVSFGPESQMNPASLRARSWVSSKQLSSFGWCSGLRRQQCWIHPTLRTKWTSFWKHYCEANDFPYLPKYAEYGRAANVRRNINKKFGFTSSSPPLEISTPTPRT</sequence>
<accession>A0A8H4N814</accession>